<proteinExistence type="inferred from homology"/>
<evidence type="ECO:0000259" key="5">
    <source>
        <dbReference type="PROSITE" id="PS50255"/>
    </source>
</evidence>
<evidence type="ECO:0000256" key="3">
    <source>
        <dbReference type="ARBA" id="ARBA00023004"/>
    </source>
</evidence>
<organism evidence="6 7">
    <name type="scientific">Candidatus Roizmanbacteria bacterium RIFCSPLOWO2_01_FULL_45_11</name>
    <dbReference type="NCBI Taxonomy" id="1802070"/>
    <lineage>
        <taxon>Bacteria</taxon>
        <taxon>Candidatus Roizmaniibacteriota</taxon>
    </lineage>
</organism>
<dbReference type="EMBL" id="MGAU01000036">
    <property type="protein sequence ID" value="OGK54249.1"/>
    <property type="molecule type" value="Genomic_DNA"/>
</dbReference>
<name>A0A1F7JF65_9BACT</name>
<gene>
    <name evidence="6" type="ORF">A3B56_03460</name>
</gene>
<dbReference type="PANTHER" id="PTHR19359">
    <property type="entry name" value="CYTOCHROME B5"/>
    <property type="match status" value="1"/>
</dbReference>
<dbReference type="AlphaFoldDB" id="A0A1F7JF65"/>
<evidence type="ECO:0000313" key="7">
    <source>
        <dbReference type="Proteomes" id="UP000178486"/>
    </source>
</evidence>
<dbReference type="InterPro" id="IPR001199">
    <property type="entry name" value="Cyt_B5-like_heme/steroid-bd"/>
</dbReference>
<keyword evidence="3" id="KW-0408">Iron</keyword>
<dbReference type="SUPFAM" id="SSF55856">
    <property type="entry name" value="Cytochrome b5-like heme/steroid binding domain"/>
    <property type="match status" value="1"/>
</dbReference>
<dbReference type="Pfam" id="PF00173">
    <property type="entry name" value="Cyt-b5"/>
    <property type="match status" value="1"/>
</dbReference>
<dbReference type="SMART" id="SM01117">
    <property type="entry name" value="Cyt-b5"/>
    <property type="match status" value="1"/>
</dbReference>
<comment type="similarity">
    <text evidence="4">Belongs to the cytochrome b5 family.</text>
</comment>
<comment type="caution">
    <text evidence="6">The sequence shown here is derived from an EMBL/GenBank/DDBJ whole genome shotgun (WGS) entry which is preliminary data.</text>
</comment>
<dbReference type="Proteomes" id="UP000178486">
    <property type="component" value="Unassembled WGS sequence"/>
</dbReference>
<evidence type="ECO:0000256" key="4">
    <source>
        <dbReference type="ARBA" id="ARBA00038168"/>
    </source>
</evidence>
<reference evidence="6 7" key="1">
    <citation type="journal article" date="2016" name="Nat. Commun.">
        <title>Thousands of microbial genomes shed light on interconnected biogeochemical processes in an aquifer system.</title>
        <authorList>
            <person name="Anantharaman K."/>
            <person name="Brown C.T."/>
            <person name="Hug L.A."/>
            <person name="Sharon I."/>
            <person name="Castelle C.J."/>
            <person name="Probst A.J."/>
            <person name="Thomas B.C."/>
            <person name="Singh A."/>
            <person name="Wilkins M.J."/>
            <person name="Karaoz U."/>
            <person name="Brodie E.L."/>
            <person name="Williams K.H."/>
            <person name="Hubbard S.S."/>
            <person name="Banfield J.F."/>
        </authorList>
    </citation>
    <scope>NUCLEOTIDE SEQUENCE [LARGE SCALE GENOMIC DNA]</scope>
</reference>
<evidence type="ECO:0000313" key="6">
    <source>
        <dbReference type="EMBL" id="OGK54249.1"/>
    </source>
</evidence>
<dbReference type="InterPro" id="IPR036400">
    <property type="entry name" value="Cyt_B5-like_heme/steroid_sf"/>
</dbReference>
<sequence length="91" mass="9902">MWFIQSSPKKITLNKVALHATATDCWMAINGNVYDATAYIASREHPGGAEILKGCGTDATSLYDARPADGKPHSANAREELQQYYIGTLSQ</sequence>
<keyword evidence="1" id="KW-0349">Heme</keyword>
<dbReference type="GO" id="GO:0020037">
    <property type="term" value="F:heme binding"/>
    <property type="evidence" value="ECO:0007669"/>
    <property type="project" value="TreeGrafter"/>
</dbReference>
<evidence type="ECO:0000256" key="1">
    <source>
        <dbReference type="ARBA" id="ARBA00022617"/>
    </source>
</evidence>
<dbReference type="PANTHER" id="PTHR19359:SF95">
    <property type="entry name" value="CYTOCHROME B5 TYPE B"/>
    <property type="match status" value="1"/>
</dbReference>
<dbReference type="GO" id="GO:0046872">
    <property type="term" value="F:metal ion binding"/>
    <property type="evidence" value="ECO:0007669"/>
    <property type="project" value="UniProtKB-KW"/>
</dbReference>
<evidence type="ECO:0000256" key="2">
    <source>
        <dbReference type="ARBA" id="ARBA00022723"/>
    </source>
</evidence>
<feature type="domain" description="Cytochrome b5 heme-binding" evidence="5">
    <location>
        <begin position="8"/>
        <end position="90"/>
    </location>
</feature>
<dbReference type="PROSITE" id="PS50255">
    <property type="entry name" value="CYTOCHROME_B5_2"/>
    <property type="match status" value="1"/>
</dbReference>
<dbReference type="GO" id="GO:0016020">
    <property type="term" value="C:membrane"/>
    <property type="evidence" value="ECO:0007669"/>
    <property type="project" value="TreeGrafter"/>
</dbReference>
<dbReference type="InterPro" id="IPR050668">
    <property type="entry name" value="Cytochrome_b5"/>
</dbReference>
<protein>
    <recommendedName>
        <fullName evidence="5">Cytochrome b5 heme-binding domain-containing protein</fullName>
    </recommendedName>
</protein>
<dbReference type="Gene3D" id="3.10.120.10">
    <property type="entry name" value="Cytochrome b5-like heme/steroid binding domain"/>
    <property type="match status" value="1"/>
</dbReference>
<keyword evidence="2" id="KW-0479">Metal-binding</keyword>
<accession>A0A1F7JF65</accession>